<keyword evidence="1" id="KW-0812">Transmembrane</keyword>
<reference evidence="2" key="1">
    <citation type="submission" date="2020-08" db="EMBL/GenBank/DDBJ databases">
        <authorList>
            <person name="Uke A."/>
            <person name="Chhe C."/>
            <person name="Baramee S."/>
            <person name="Kosugi A."/>
        </authorList>
    </citation>
    <scope>NUCLEOTIDE SEQUENCE</scope>
    <source>
        <strain evidence="2">DA-C8</strain>
    </source>
</reference>
<evidence type="ECO:0000313" key="3">
    <source>
        <dbReference type="Proteomes" id="UP000654993"/>
    </source>
</evidence>
<comment type="caution">
    <text evidence="2">The sequence shown here is derived from an EMBL/GenBank/DDBJ whole genome shotgun (WGS) entry which is preliminary data.</text>
</comment>
<keyword evidence="3" id="KW-1185">Reference proteome</keyword>
<keyword evidence="1" id="KW-1133">Transmembrane helix</keyword>
<organism evidence="2 3">
    <name type="scientific">Insulibacter thermoxylanivorax</name>
    <dbReference type="NCBI Taxonomy" id="2749268"/>
    <lineage>
        <taxon>Bacteria</taxon>
        <taxon>Bacillati</taxon>
        <taxon>Bacillota</taxon>
        <taxon>Bacilli</taxon>
        <taxon>Bacillales</taxon>
        <taxon>Paenibacillaceae</taxon>
        <taxon>Insulibacter</taxon>
    </lineage>
</organism>
<gene>
    <name evidence="2" type="ORF">PRECH8_14540</name>
</gene>
<reference evidence="2" key="2">
    <citation type="journal article" date="2021" name="Data Brief">
        <title>Draft genome sequence data of the facultative, thermophilic, xylanolytic bacterium Paenibacillus sp. strain DA-C8.</title>
        <authorList>
            <person name="Chhe C."/>
            <person name="Uke A."/>
            <person name="Baramee S."/>
            <person name="Ungkulpasvich U."/>
            <person name="Tachaapaikoon C."/>
            <person name="Pason P."/>
            <person name="Waeonukul R."/>
            <person name="Ratanakhanokchai K."/>
            <person name="Kosugi A."/>
        </authorList>
    </citation>
    <scope>NUCLEOTIDE SEQUENCE</scope>
    <source>
        <strain evidence="2">DA-C8</strain>
    </source>
</reference>
<dbReference type="AlphaFoldDB" id="A0A916QEW3"/>
<evidence type="ECO:0000313" key="2">
    <source>
        <dbReference type="EMBL" id="GFR38158.1"/>
    </source>
</evidence>
<dbReference type="EMBL" id="BMAQ01000012">
    <property type="protein sequence ID" value="GFR38158.1"/>
    <property type="molecule type" value="Genomic_DNA"/>
</dbReference>
<accession>A0A916QEW3</accession>
<evidence type="ECO:0000256" key="1">
    <source>
        <dbReference type="SAM" id="Phobius"/>
    </source>
</evidence>
<feature type="transmembrane region" description="Helical" evidence="1">
    <location>
        <begin position="20"/>
        <end position="38"/>
    </location>
</feature>
<dbReference type="Proteomes" id="UP000654993">
    <property type="component" value="Unassembled WGS sequence"/>
</dbReference>
<proteinExistence type="predicted"/>
<sequence length="65" mass="7592">MEGYKFSDYEDAFEPARLRVWGGVIQSALIYFVIFKNFSSFLFHLKFANINPSISQYMNHIAHLA</sequence>
<name>A0A916QEW3_9BACL</name>
<keyword evidence="1" id="KW-0472">Membrane</keyword>
<protein>
    <submittedName>
        <fullName evidence="2">Uncharacterized protein</fullName>
    </submittedName>
</protein>